<keyword evidence="2" id="KW-1185">Reference proteome</keyword>
<name>A0A1D1VU96_RAMVA</name>
<dbReference type="AlphaFoldDB" id="A0A1D1VU96"/>
<gene>
    <name evidence="1" type="primary">RvY_14855-1</name>
    <name evidence="1" type="synonym">RvY_14855.1</name>
    <name evidence="1" type="ORF">RvY_14855</name>
</gene>
<proteinExistence type="predicted"/>
<dbReference type="OrthoDB" id="6750869at2759"/>
<organism evidence="1 2">
    <name type="scientific">Ramazzottius varieornatus</name>
    <name type="common">Water bear</name>
    <name type="synonym">Tardigrade</name>
    <dbReference type="NCBI Taxonomy" id="947166"/>
    <lineage>
        <taxon>Eukaryota</taxon>
        <taxon>Metazoa</taxon>
        <taxon>Ecdysozoa</taxon>
        <taxon>Tardigrada</taxon>
        <taxon>Eutardigrada</taxon>
        <taxon>Parachela</taxon>
        <taxon>Hypsibioidea</taxon>
        <taxon>Ramazzottiidae</taxon>
        <taxon>Ramazzottius</taxon>
    </lineage>
</organism>
<dbReference type="EMBL" id="BDGG01000011">
    <property type="protein sequence ID" value="GAV04591.1"/>
    <property type="molecule type" value="Genomic_DNA"/>
</dbReference>
<evidence type="ECO:0000313" key="2">
    <source>
        <dbReference type="Proteomes" id="UP000186922"/>
    </source>
</evidence>
<accession>A0A1D1VU96</accession>
<comment type="caution">
    <text evidence="1">The sequence shown here is derived from an EMBL/GenBank/DDBJ whole genome shotgun (WGS) entry which is preliminary data.</text>
</comment>
<sequence>MQEVSFEDAVATMLSILQHILDVVQANVSDQDLVGLRIETRSLEIPIWTPPVLKFDLTVDRWMLEVQTVLNSQEESKFDDSFNIIVSYATPLFEAGSGKIPRRLKKRLKRSMSIVTIDNCNEICMARAIVVGIAHSEGNRTEYKKLCDKRTVHQKSKALQLIEEAGLAVRVYSIADIPAFEAGSTNVTRVTTVYMTIGANIAVRCAYVTNAHVTKTLKYRVPIATEYSSDKTATTTTSQKAKQDQTIGMPRAAISIDVRNVTRRSTIGIVHREMNTDETIHIVILRIVPIAGSQVLHEKVTFFG</sequence>
<dbReference type="Proteomes" id="UP000186922">
    <property type="component" value="Unassembled WGS sequence"/>
</dbReference>
<evidence type="ECO:0000313" key="1">
    <source>
        <dbReference type="EMBL" id="GAV04591.1"/>
    </source>
</evidence>
<reference evidence="1 2" key="1">
    <citation type="journal article" date="2016" name="Nat. Commun.">
        <title>Extremotolerant tardigrade genome and improved radiotolerance of human cultured cells by tardigrade-unique protein.</title>
        <authorList>
            <person name="Hashimoto T."/>
            <person name="Horikawa D.D."/>
            <person name="Saito Y."/>
            <person name="Kuwahara H."/>
            <person name="Kozuka-Hata H."/>
            <person name="Shin-I T."/>
            <person name="Minakuchi Y."/>
            <person name="Ohishi K."/>
            <person name="Motoyama A."/>
            <person name="Aizu T."/>
            <person name="Enomoto A."/>
            <person name="Kondo K."/>
            <person name="Tanaka S."/>
            <person name="Hara Y."/>
            <person name="Koshikawa S."/>
            <person name="Sagara H."/>
            <person name="Miura T."/>
            <person name="Yokobori S."/>
            <person name="Miyagawa K."/>
            <person name="Suzuki Y."/>
            <person name="Kubo T."/>
            <person name="Oyama M."/>
            <person name="Kohara Y."/>
            <person name="Fujiyama A."/>
            <person name="Arakawa K."/>
            <person name="Katayama T."/>
            <person name="Toyoda A."/>
            <person name="Kunieda T."/>
        </authorList>
    </citation>
    <scope>NUCLEOTIDE SEQUENCE [LARGE SCALE GENOMIC DNA]</scope>
    <source>
        <strain evidence="1 2">YOKOZUNA-1</strain>
    </source>
</reference>
<protein>
    <submittedName>
        <fullName evidence="1">Uncharacterized protein</fullName>
    </submittedName>
</protein>